<proteinExistence type="predicted"/>
<protein>
    <submittedName>
        <fullName evidence="2">Uncharacterized protein</fullName>
    </submittedName>
</protein>
<sequence>MATVQQHSDGNPDDLREEARLEDSLEHLKELHLKLRALRTTIPRMVDPLRATHPSPTTFFSSFKKSVADAHKEIADIRAALTSEESKKLLDEANASRLAKPKGIRPWRATDDPNWTTPRKRKT</sequence>
<evidence type="ECO:0000313" key="2">
    <source>
        <dbReference type="EMBL" id="OIW34102.1"/>
    </source>
</evidence>
<dbReference type="STRING" id="1408157.A0A1J7J2U9"/>
<keyword evidence="3" id="KW-1185">Reference proteome</keyword>
<gene>
    <name evidence="2" type="ORF">CONLIGDRAFT_569981</name>
</gene>
<organism evidence="2 3">
    <name type="scientific">Coniochaeta ligniaria NRRL 30616</name>
    <dbReference type="NCBI Taxonomy" id="1408157"/>
    <lineage>
        <taxon>Eukaryota</taxon>
        <taxon>Fungi</taxon>
        <taxon>Dikarya</taxon>
        <taxon>Ascomycota</taxon>
        <taxon>Pezizomycotina</taxon>
        <taxon>Sordariomycetes</taxon>
        <taxon>Sordariomycetidae</taxon>
        <taxon>Coniochaetales</taxon>
        <taxon>Coniochaetaceae</taxon>
        <taxon>Coniochaeta</taxon>
    </lineage>
</organism>
<evidence type="ECO:0000256" key="1">
    <source>
        <dbReference type="SAM" id="MobiDB-lite"/>
    </source>
</evidence>
<dbReference type="Proteomes" id="UP000182658">
    <property type="component" value="Unassembled WGS sequence"/>
</dbReference>
<evidence type="ECO:0000313" key="3">
    <source>
        <dbReference type="Proteomes" id="UP000182658"/>
    </source>
</evidence>
<name>A0A1J7J2U9_9PEZI</name>
<dbReference type="EMBL" id="KV875094">
    <property type="protein sequence ID" value="OIW34102.1"/>
    <property type="molecule type" value="Genomic_DNA"/>
</dbReference>
<dbReference type="OrthoDB" id="5326237at2759"/>
<dbReference type="AlphaFoldDB" id="A0A1J7J2U9"/>
<accession>A0A1J7J2U9</accession>
<feature type="region of interest" description="Disordered" evidence="1">
    <location>
        <begin position="92"/>
        <end position="123"/>
    </location>
</feature>
<feature type="region of interest" description="Disordered" evidence="1">
    <location>
        <begin position="1"/>
        <end position="20"/>
    </location>
</feature>
<dbReference type="InParanoid" id="A0A1J7J2U9"/>
<reference evidence="2 3" key="1">
    <citation type="submission" date="2016-10" db="EMBL/GenBank/DDBJ databases">
        <title>Draft genome sequence of Coniochaeta ligniaria NRRL30616, a lignocellulolytic fungus for bioabatement of inhibitors in plant biomass hydrolysates.</title>
        <authorList>
            <consortium name="DOE Joint Genome Institute"/>
            <person name="Jimenez D.J."/>
            <person name="Hector R.E."/>
            <person name="Riley R."/>
            <person name="Sun H."/>
            <person name="Grigoriev I.V."/>
            <person name="Van Elsas J.D."/>
            <person name="Nichols N.N."/>
        </authorList>
    </citation>
    <scope>NUCLEOTIDE SEQUENCE [LARGE SCALE GENOMIC DNA]</scope>
    <source>
        <strain evidence="2 3">NRRL 30616</strain>
    </source>
</reference>